<dbReference type="GO" id="GO:0005737">
    <property type="term" value="C:cytoplasm"/>
    <property type="evidence" value="ECO:0007669"/>
    <property type="project" value="UniProtKB-SubCell"/>
</dbReference>
<keyword evidence="2" id="KW-0813">Transport</keyword>
<dbReference type="PANTHER" id="PTHR12894:SF27">
    <property type="entry name" value="TRANSFORMING GROWTH FACTOR-BETA RECEPTOR-ASSOCIATED PROTEIN 1"/>
    <property type="match status" value="1"/>
</dbReference>
<dbReference type="OrthoDB" id="5325112at2759"/>
<dbReference type="GO" id="GO:0016020">
    <property type="term" value="C:membrane"/>
    <property type="evidence" value="ECO:0007669"/>
    <property type="project" value="TreeGrafter"/>
</dbReference>
<keyword evidence="4" id="KW-0653">Protein transport</keyword>
<dbReference type="Proteomes" id="UP000799421">
    <property type="component" value="Unassembled WGS sequence"/>
</dbReference>
<keyword evidence="7" id="KW-1185">Reference proteome</keyword>
<comment type="subcellular location">
    <subcellularLocation>
        <location evidence="1">Cytoplasm</location>
    </subcellularLocation>
</comment>
<accession>A0A6A7BT56</accession>
<keyword evidence="3" id="KW-0963">Cytoplasm</keyword>
<dbReference type="PROSITE" id="PS50219">
    <property type="entry name" value="CNH"/>
    <property type="match status" value="1"/>
</dbReference>
<dbReference type="GO" id="GO:0034058">
    <property type="term" value="P:endosomal vesicle fusion"/>
    <property type="evidence" value="ECO:0007669"/>
    <property type="project" value="TreeGrafter"/>
</dbReference>
<dbReference type="GO" id="GO:0015031">
    <property type="term" value="P:protein transport"/>
    <property type="evidence" value="ECO:0007669"/>
    <property type="project" value="UniProtKB-KW"/>
</dbReference>
<reference evidence="6" key="1">
    <citation type="journal article" date="2020" name="Stud. Mycol.">
        <title>101 Dothideomycetes genomes: a test case for predicting lifestyles and emergence of pathogens.</title>
        <authorList>
            <person name="Haridas S."/>
            <person name="Albert R."/>
            <person name="Binder M."/>
            <person name="Bloem J."/>
            <person name="Labutti K."/>
            <person name="Salamov A."/>
            <person name="Andreopoulos B."/>
            <person name="Baker S."/>
            <person name="Barry K."/>
            <person name="Bills G."/>
            <person name="Bluhm B."/>
            <person name="Cannon C."/>
            <person name="Castanera R."/>
            <person name="Culley D."/>
            <person name="Daum C."/>
            <person name="Ezra D."/>
            <person name="Gonzalez J."/>
            <person name="Henrissat B."/>
            <person name="Kuo A."/>
            <person name="Liang C."/>
            <person name="Lipzen A."/>
            <person name="Lutzoni F."/>
            <person name="Magnuson J."/>
            <person name="Mondo S."/>
            <person name="Nolan M."/>
            <person name="Ohm R."/>
            <person name="Pangilinan J."/>
            <person name="Park H.-J."/>
            <person name="Ramirez L."/>
            <person name="Alfaro M."/>
            <person name="Sun H."/>
            <person name="Tritt A."/>
            <person name="Yoshinaga Y."/>
            <person name="Zwiers L.-H."/>
            <person name="Turgeon B."/>
            <person name="Goodwin S."/>
            <person name="Spatafora J."/>
            <person name="Crous P."/>
            <person name="Grigoriev I."/>
        </authorList>
    </citation>
    <scope>NUCLEOTIDE SEQUENCE</scope>
    <source>
        <strain evidence="6">CBS 480.64</strain>
    </source>
</reference>
<organism evidence="6 7">
    <name type="scientific">Piedraia hortae CBS 480.64</name>
    <dbReference type="NCBI Taxonomy" id="1314780"/>
    <lineage>
        <taxon>Eukaryota</taxon>
        <taxon>Fungi</taxon>
        <taxon>Dikarya</taxon>
        <taxon>Ascomycota</taxon>
        <taxon>Pezizomycotina</taxon>
        <taxon>Dothideomycetes</taxon>
        <taxon>Dothideomycetidae</taxon>
        <taxon>Capnodiales</taxon>
        <taxon>Piedraiaceae</taxon>
        <taxon>Piedraia</taxon>
    </lineage>
</organism>
<protein>
    <recommendedName>
        <fullName evidence="5">CNH domain-containing protein</fullName>
    </recommendedName>
</protein>
<dbReference type="PANTHER" id="PTHR12894">
    <property type="entry name" value="CNH DOMAIN CONTAINING"/>
    <property type="match status" value="1"/>
</dbReference>
<evidence type="ECO:0000256" key="1">
    <source>
        <dbReference type="ARBA" id="ARBA00004496"/>
    </source>
</evidence>
<name>A0A6A7BT56_9PEZI</name>
<dbReference type="AlphaFoldDB" id="A0A6A7BT56"/>
<evidence type="ECO:0000256" key="4">
    <source>
        <dbReference type="ARBA" id="ARBA00022927"/>
    </source>
</evidence>
<evidence type="ECO:0000259" key="5">
    <source>
        <dbReference type="PROSITE" id="PS50219"/>
    </source>
</evidence>
<dbReference type="InterPro" id="IPR032914">
    <property type="entry name" value="Vam6/VPS39/TRAP1"/>
</dbReference>
<proteinExistence type="predicted"/>
<dbReference type="EMBL" id="MU006024">
    <property type="protein sequence ID" value="KAF2857895.1"/>
    <property type="molecule type" value="Genomic_DNA"/>
</dbReference>
<feature type="domain" description="CNH" evidence="5">
    <location>
        <begin position="17"/>
        <end position="290"/>
    </location>
</feature>
<evidence type="ECO:0000313" key="6">
    <source>
        <dbReference type="EMBL" id="KAF2857895.1"/>
    </source>
</evidence>
<evidence type="ECO:0000256" key="2">
    <source>
        <dbReference type="ARBA" id="ARBA00022448"/>
    </source>
</evidence>
<dbReference type="GO" id="GO:0006914">
    <property type="term" value="P:autophagy"/>
    <property type="evidence" value="ECO:0007669"/>
    <property type="project" value="TreeGrafter"/>
</dbReference>
<dbReference type="InterPro" id="IPR001180">
    <property type="entry name" value="CNH_dom"/>
</dbReference>
<evidence type="ECO:0000256" key="3">
    <source>
        <dbReference type="ARBA" id="ARBA00022490"/>
    </source>
</evidence>
<evidence type="ECO:0000313" key="7">
    <source>
        <dbReference type="Proteomes" id="UP000799421"/>
    </source>
</evidence>
<sequence>MAAFDLQPLLGDVPLDGDEITCVDAWNGNVYVGTVAGAVLHYVAVDGGYMFASRLKPPYATKQEGKEAGVRQIVLLPRVAKACILCNDTLCFYTLPELSPAFGSKIQQNSCLFVCSTDDSDPAGTAIVICLRQRLRLIRIGYEARKIRDIDLGGISIIQRRGDLACLADGRLYSLIDLANQRKSELFPISSLDSSSLPPNIVSPTPTEFLLTTGTQLNEPGVGMFVNTDGDVVRGSIEFSSYPEALVLDEGGFVLALVDRGSGKEIEVQRWDLDLSAPKKEWLAAGAETGVGLCVASSPTSLAVPGVTSSLRRRRLNLTNEPNNAEDARNKEEDEFVSRFSRTQASILLYHGDKISWVVRYATISSLEPELDAAVQRDKGLEIDTKRIQKTIDSIQRMDAQNELDFLTLTYVRQKASLLLFGVLLLETSKDVVAQEAQKKAAEELLMAGAIDPRTVLSLVTPLEEEVVQGPQGIWIPEGLCKTIFSLRSIVEYPKETYNANILLPCKRYLQAWRGKKGFGSVADEASVSQSVDAALVHVLLILDQDSPRGPAKPGSIRSELNELIDKGIDAFDRAKELFEAYSRLYLLSRLYQSCKMPARVLSTWKRIIEGTPDSGGELDNTGEVFLRRYLAKIRDAALVKEYGVWLAKRNPALSVNFFADETARVQFSHDDALTLLGDETPIAKKMFLELLVLERNESKYIDDLVALYLKELLATLHDDDNIRTAVEESYEVYNSLPLPRGTYLQYISSQQTDDNEWWTMRTNLLMLLSRSSSMDAFESIAEYSSVLVPEWIIILAIQGKATEALRLLVTHLGDYDTAIRFCLSSGKPDIFSPSSTHSALRAPFPPRVSSRPLQEAKSSAEESKKLFRNLLSLLLALPDRSLRHNISCHVINTFFGPDEVDYILEIMPEDCPLESLTRFWERTLRDLVSSKRESLVVKALMKVTLLGAVADCADAASKARCVVVNE</sequence>
<gene>
    <name evidence="6" type="ORF">K470DRAFT_278961</name>
</gene>